<evidence type="ECO:0000313" key="3">
    <source>
        <dbReference type="Proteomes" id="UP000077266"/>
    </source>
</evidence>
<dbReference type="EMBL" id="KV426571">
    <property type="protein sequence ID" value="KZV79736.1"/>
    <property type="molecule type" value="Genomic_DNA"/>
</dbReference>
<evidence type="ECO:0000313" key="2">
    <source>
        <dbReference type="EMBL" id="KZV79736.1"/>
    </source>
</evidence>
<accession>A0A165B344</accession>
<proteinExistence type="predicted"/>
<feature type="region of interest" description="Disordered" evidence="1">
    <location>
        <begin position="97"/>
        <end position="118"/>
    </location>
</feature>
<protein>
    <submittedName>
        <fullName evidence="2">Uncharacterized protein</fullName>
    </submittedName>
</protein>
<keyword evidence="3" id="KW-1185">Reference proteome</keyword>
<name>A0A165B344_EXIGL</name>
<dbReference type="Proteomes" id="UP000077266">
    <property type="component" value="Unassembled WGS sequence"/>
</dbReference>
<sequence>MLSSRSRPCALVQSIALPSIDIAVASRNLWAQARDTPTTVTVLVTLNCDSEDIQLSLPTACAPGCVCLNGVVRTRLRSTVYHTLRYLADEADSLAGRARRVSQPSTTPRHHASSQRARVWRTLQAEVDRPV</sequence>
<gene>
    <name evidence="2" type="ORF">EXIGLDRAFT_453432</name>
</gene>
<organism evidence="2 3">
    <name type="scientific">Exidia glandulosa HHB12029</name>
    <dbReference type="NCBI Taxonomy" id="1314781"/>
    <lineage>
        <taxon>Eukaryota</taxon>
        <taxon>Fungi</taxon>
        <taxon>Dikarya</taxon>
        <taxon>Basidiomycota</taxon>
        <taxon>Agaricomycotina</taxon>
        <taxon>Agaricomycetes</taxon>
        <taxon>Auriculariales</taxon>
        <taxon>Exidiaceae</taxon>
        <taxon>Exidia</taxon>
    </lineage>
</organism>
<dbReference type="InParanoid" id="A0A165B344"/>
<reference evidence="2 3" key="1">
    <citation type="journal article" date="2016" name="Mol. Biol. Evol.">
        <title>Comparative Genomics of Early-Diverging Mushroom-Forming Fungi Provides Insights into the Origins of Lignocellulose Decay Capabilities.</title>
        <authorList>
            <person name="Nagy L.G."/>
            <person name="Riley R."/>
            <person name="Tritt A."/>
            <person name="Adam C."/>
            <person name="Daum C."/>
            <person name="Floudas D."/>
            <person name="Sun H."/>
            <person name="Yadav J.S."/>
            <person name="Pangilinan J."/>
            <person name="Larsson K.H."/>
            <person name="Matsuura K."/>
            <person name="Barry K."/>
            <person name="Labutti K."/>
            <person name="Kuo R."/>
            <person name="Ohm R.A."/>
            <person name="Bhattacharya S.S."/>
            <person name="Shirouzu T."/>
            <person name="Yoshinaga Y."/>
            <person name="Martin F.M."/>
            <person name="Grigoriev I.V."/>
            <person name="Hibbett D.S."/>
        </authorList>
    </citation>
    <scope>NUCLEOTIDE SEQUENCE [LARGE SCALE GENOMIC DNA]</scope>
    <source>
        <strain evidence="2 3">HHB12029</strain>
    </source>
</reference>
<dbReference type="AlphaFoldDB" id="A0A165B344"/>
<evidence type="ECO:0000256" key="1">
    <source>
        <dbReference type="SAM" id="MobiDB-lite"/>
    </source>
</evidence>